<dbReference type="GO" id="GO:0009279">
    <property type="term" value="C:cell outer membrane"/>
    <property type="evidence" value="ECO:0007669"/>
    <property type="project" value="UniProtKB-SubCell"/>
</dbReference>
<evidence type="ECO:0000259" key="11">
    <source>
        <dbReference type="Pfam" id="PF00593"/>
    </source>
</evidence>
<dbReference type="InterPro" id="IPR000531">
    <property type="entry name" value="Beta-barrel_TonB"/>
</dbReference>
<proteinExistence type="inferred from homology"/>
<dbReference type="InterPro" id="IPR039426">
    <property type="entry name" value="TonB-dep_rcpt-like"/>
</dbReference>
<evidence type="ECO:0000313" key="16">
    <source>
        <dbReference type="Proteomes" id="UP000307706"/>
    </source>
</evidence>
<dbReference type="GO" id="GO:0044718">
    <property type="term" value="P:siderophore transmembrane transport"/>
    <property type="evidence" value="ECO:0007669"/>
    <property type="project" value="TreeGrafter"/>
</dbReference>
<dbReference type="SUPFAM" id="SSF56935">
    <property type="entry name" value="Porins"/>
    <property type="match status" value="1"/>
</dbReference>
<evidence type="ECO:0000259" key="12">
    <source>
        <dbReference type="Pfam" id="PF07715"/>
    </source>
</evidence>
<dbReference type="Proteomes" id="UP000307706">
    <property type="component" value="Unassembled WGS sequence"/>
</dbReference>
<evidence type="ECO:0000256" key="5">
    <source>
        <dbReference type="ARBA" id="ARBA00023077"/>
    </source>
</evidence>
<gene>
    <name evidence="14" type="ORF">CWB96_01185</name>
    <name evidence="13" type="ORF">CWB97_14030</name>
</gene>
<evidence type="ECO:0000313" key="15">
    <source>
        <dbReference type="Proteomes" id="UP000305730"/>
    </source>
</evidence>
<dbReference type="EMBL" id="PNCK01000049">
    <property type="protein sequence ID" value="TMP41658.1"/>
    <property type="molecule type" value="Genomic_DNA"/>
</dbReference>
<comment type="caution">
    <text evidence="14">The sequence shown here is derived from an EMBL/GenBank/DDBJ whole genome shotgun (WGS) entry which is preliminary data.</text>
</comment>
<evidence type="ECO:0000313" key="14">
    <source>
        <dbReference type="EMBL" id="TMP62558.1"/>
    </source>
</evidence>
<dbReference type="PROSITE" id="PS52016">
    <property type="entry name" value="TONB_DEPENDENT_REC_3"/>
    <property type="match status" value="1"/>
</dbReference>
<protein>
    <submittedName>
        <fullName evidence="14">TonB-dependent receptor</fullName>
    </submittedName>
</protein>
<dbReference type="InterPro" id="IPR012910">
    <property type="entry name" value="Plug_dom"/>
</dbReference>
<dbReference type="EMBL" id="PNCL01000007">
    <property type="protein sequence ID" value="TMP62558.1"/>
    <property type="molecule type" value="Genomic_DNA"/>
</dbReference>
<sequence>MLFVNPSHFLFCILLCLPSATFAKPVDLPINLISVTDKTEVIEVVGVRKRLYQQGLLKDSTVKTELISQQQIKANQAANLSDAISNSIGIRVSNECSMCGAKRVMINGLKGEHTNVLVDGIPLHTMLSGFYGMDAVAMSGVGQIEIARGAGASLTAPEAIGGTINLVTQVPTKSGGDLDVSMGNMGYKKAALMGSIVPQQKNMSASVIFQVDEREQFDGDKNGVSENPYLDNTSLTTLFSYDYDRDTNMRLRLNHTKSEVFGGPMLGEITASIEDAIASEKLGTSDNLFENGHVANRYIGQPWQTAEWVKTQRNEVLASILHDFNTRLNGTFSLAHVNHKQASFYEGIDYDATDSMYYADARFNFDLNASHLITFGVDYRKERMRSHSDALADVENYVSDSFDYLVQGIYIQDSWMVTPALEISAAARLDSIKADFVDLKKPGVEIDKILLSPRIDSRFFHTDELTSRLSFGQGYRAPLSFFESDHGILDAEKGYLLNVSEPERSTSINYSLNFENELWVSTLSMAHTSVKDLATLEHNTLGVPVLSQLKETARVLAVDFSASYQLNSDLNITVTGEAYHYNDVFKTSFAIAPIEQRATVSINWQHGSHTVDATLIYIPSRDLSDYQYSGYEDRFAMQQKPTSVSAFSTLDAKYNYKLSTSLGLYVGVDNLFDYNQGSEGSSPLLFDDEGGYDVTYIYAPLRGRLIYAGFDWAF</sequence>
<dbReference type="AlphaFoldDB" id="A0A5S3XVL1"/>
<dbReference type="OrthoDB" id="9760333at2"/>
<keyword evidence="7 8" id="KW-0998">Cell outer membrane</keyword>
<dbReference type="Pfam" id="PF07715">
    <property type="entry name" value="Plug"/>
    <property type="match status" value="1"/>
</dbReference>
<accession>A0A5S3XVL1</accession>
<evidence type="ECO:0000256" key="1">
    <source>
        <dbReference type="ARBA" id="ARBA00004571"/>
    </source>
</evidence>
<feature type="signal peptide" evidence="10">
    <location>
        <begin position="1"/>
        <end position="23"/>
    </location>
</feature>
<dbReference type="InterPro" id="IPR036942">
    <property type="entry name" value="Beta-barrel_TonB_sf"/>
</dbReference>
<dbReference type="Gene3D" id="2.170.130.10">
    <property type="entry name" value="TonB-dependent receptor, plug domain"/>
    <property type="match status" value="1"/>
</dbReference>
<feature type="domain" description="TonB-dependent receptor-like beta-barrel" evidence="11">
    <location>
        <begin position="293"/>
        <end position="671"/>
    </location>
</feature>
<feature type="domain" description="TonB-dependent receptor plug" evidence="12">
    <location>
        <begin position="58"/>
        <end position="163"/>
    </location>
</feature>
<comment type="similarity">
    <text evidence="8 9">Belongs to the TonB-dependent receptor family.</text>
</comment>
<evidence type="ECO:0000313" key="13">
    <source>
        <dbReference type="EMBL" id="TMP41658.1"/>
    </source>
</evidence>
<keyword evidence="6 8" id="KW-0472">Membrane</keyword>
<evidence type="ECO:0000256" key="2">
    <source>
        <dbReference type="ARBA" id="ARBA00022448"/>
    </source>
</evidence>
<keyword evidence="2 8" id="KW-0813">Transport</keyword>
<comment type="subcellular location">
    <subcellularLocation>
        <location evidence="1 8">Cell outer membrane</location>
        <topology evidence="1 8">Multi-pass membrane protein</topology>
    </subcellularLocation>
</comment>
<dbReference type="PANTHER" id="PTHR30069">
    <property type="entry name" value="TONB-DEPENDENT OUTER MEMBRANE RECEPTOR"/>
    <property type="match status" value="1"/>
</dbReference>
<dbReference type="GO" id="GO:0015344">
    <property type="term" value="F:siderophore uptake transmembrane transporter activity"/>
    <property type="evidence" value="ECO:0007669"/>
    <property type="project" value="TreeGrafter"/>
</dbReference>
<evidence type="ECO:0000256" key="4">
    <source>
        <dbReference type="ARBA" id="ARBA00022692"/>
    </source>
</evidence>
<evidence type="ECO:0000256" key="10">
    <source>
        <dbReference type="SAM" id="SignalP"/>
    </source>
</evidence>
<evidence type="ECO:0000256" key="3">
    <source>
        <dbReference type="ARBA" id="ARBA00022452"/>
    </source>
</evidence>
<keyword evidence="4 8" id="KW-0812">Transmembrane</keyword>
<keyword evidence="15" id="KW-1185">Reference proteome</keyword>
<dbReference type="Pfam" id="PF00593">
    <property type="entry name" value="TonB_dep_Rec_b-barrel"/>
    <property type="match status" value="1"/>
</dbReference>
<feature type="chain" id="PRO_5024280542" evidence="10">
    <location>
        <begin position="24"/>
        <end position="714"/>
    </location>
</feature>
<keyword evidence="3 8" id="KW-1134">Transmembrane beta strand</keyword>
<name>A0A5S3XVL1_9GAMM</name>
<keyword evidence="14" id="KW-0675">Receptor</keyword>
<dbReference type="Proteomes" id="UP000305730">
    <property type="component" value="Unassembled WGS sequence"/>
</dbReference>
<dbReference type="Gene3D" id="2.40.170.20">
    <property type="entry name" value="TonB-dependent receptor, beta-barrel domain"/>
    <property type="match status" value="1"/>
</dbReference>
<evidence type="ECO:0000256" key="6">
    <source>
        <dbReference type="ARBA" id="ARBA00023136"/>
    </source>
</evidence>
<keyword evidence="5 9" id="KW-0798">TonB box</keyword>
<evidence type="ECO:0000256" key="8">
    <source>
        <dbReference type="PROSITE-ProRule" id="PRU01360"/>
    </source>
</evidence>
<organism evidence="14 16">
    <name type="scientific">Pseudoalteromonas citrea</name>
    <dbReference type="NCBI Taxonomy" id="43655"/>
    <lineage>
        <taxon>Bacteria</taxon>
        <taxon>Pseudomonadati</taxon>
        <taxon>Pseudomonadota</taxon>
        <taxon>Gammaproteobacteria</taxon>
        <taxon>Alteromonadales</taxon>
        <taxon>Pseudoalteromonadaceae</taxon>
        <taxon>Pseudoalteromonas</taxon>
    </lineage>
</organism>
<dbReference type="PANTHER" id="PTHR30069:SF57">
    <property type="entry name" value="TONB-DEPENDENT RECEPTOR"/>
    <property type="match status" value="1"/>
</dbReference>
<evidence type="ECO:0000256" key="7">
    <source>
        <dbReference type="ARBA" id="ARBA00023237"/>
    </source>
</evidence>
<reference evidence="15 16" key="2">
    <citation type="submission" date="2019-06" db="EMBL/GenBank/DDBJ databases">
        <title>Co-occurence of chitin degradation, pigmentation and bioactivity in marine Pseudoalteromonas.</title>
        <authorList>
            <person name="Sonnenschein E.C."/>
            <person name="Bech P.K."/>
        </authorList>
    </citation>
    <scope>NUCLEOTIDE SEQUENCE [LARGE SCALE GENOMIC DNA]</scope>
    <source>
        <strain evidence="16">S2231</strain>
        <strain evidence="15">S2233</strain>
    </source>
</reference>
<evidence type="ECO:0000256" key="9">
    <source>
        <dbReference type="RuleBase" id="RU003357"/>
    </source>
</evidence>
<dbReference type="InterPro" id="IPR037066">
    <property type="entry name" value="Plug_dom_sf"/>
</dbReference>
<reference evidence="14" key="3">
    <citation type="submission" date="2019-09" db="EMBL/GenBank/DDBJ databases">
        <title>Co-occurence of chitin degradation, pigmentation and bioactivity in marine Pseudoalteromonas.</title>
        <authorList>
            <person name="Sonnenschein E.C."/>
            <person name="Bech P.K."/>
        </authorList>
    </citation>
    <scope>NUCLEOTIDE SEQUENCE</scope>
    <source>
        <strain evidence="14">S2231</strain>
        <strain evidence="13">S2233</strain>
    </source>
</reference>
<reference evidence="14 16" key="1">
    <citation type="submission" date="2017-12" db="EMBL/GenBank/DDBJ databases">
        <authorList>
            <person name="Paulsen S."/>
            <person name="Gram L.K."/>
        </authorList>
    </citation>
    <scope>NUCLEOTIDE SEQUENCE [LARGE SCALE GENOMIC DNA]</scope>
    <source>
        <strain evidence="14 16">S2231</strain>
        <strain evidence="13">S2233</strain>
    </source>
</reference>
<keyword evidence="10" id="KW-0732">Signal</keyword>